<dbReference type="PANTHER" id="PTHR22929">
    <property type="entry name" value="RNA POLYMERASE III TRANSCRIPTION INITIATION FACTOR B"/>
    <property type="match status" value="1"/>
</dbReference>
<dbReference type="GO" id="GO:0005634">
    <property type="term" value="C:nucleus"/>
    <property type="evidence" value="ECO:0007669"/>
    <property type="project" value="UniProtKB-SubCell"/>
</dbReference>
<feature type="region of interest" description="Disordered" evidence="2">
    <location>
        <begin position="1"/>
        <end position="31"/>
    </location>
</feature>
<sequence length="379" mass="44018">MRRLKIQVKPNQNSSKPKNDVEEVKRTKTEETKYVEENNNNLNKIQEKTNENVQESQQQQKVCEENNVFTNSTTSLESVVVSNNEYVRLNEVVSTESITSLTNMEHNNNYMFENVVSEKQTNRIHLPPLLSASSNSSQQQINLPSNLGSPQKYEKNEANNNEKKLKERPKEKLCDTKKFTMADLVKWRPRTENTFRKKWSTKRKNDEEEKETISSKTDDSDDLSTANSLTPKKGILEEEERKTPTSGPRVRINEQGEMVVDEDSLIVMQNPENTQLETVINDDVAPKKLTSMSFRKRSRGSIWGVLETDLFYEVLAATGTDFGLMHEFIPNRSRIELKQKFNREHRVNPKRMDEALRNPVLLDGRLRQRVERFHAEMAK</sequence>
<dbReference type="SUPFAM" id="SSF46689">
    <property type="entry name" value="Homeodomain-like"/>
    <property type="match status" value="1"/>
</dbReference>
<dbReference type="InterPro" id="IPR039467">
    <property type="entry name" value="TFIIIB_B''_Myb"/>
</dbReference>
<feature type="region of interest" description="Disordered" evidence="2">
    <location>
        <begin position="128"/>
        <end position="173"/>
    </location>
</feature>
<accession>A0A8S9ZAL1</accession>
<evidence type="ECO:0000256" key="2">
    <source>
        <dbReference type="SAM" id="MobiDB-lite"/>
    </source>
</evidence>
<comment type="caution">
    <text evidence="4">The sequence shown here is derived from an EMBL/GenBank/DDBJ whole genome shotgun (WGS) entry which is preliminary data.</text>
</comment>
<feature type="compositionally biased region" description="Basic and acidic residues" evidence="2">
    <location>
        <begin position="203"/>
        <end position="218"/>
    </location>
</feature>
<dbReference type="AlphaFoldDB" id="A0A8S9ZAL1"/>
<dbReference type="GO" id="GO:0001156">
    <property type="term" value="F:TFIIIC-class transcription factor complex binding"/>
    <property type="evidence" value="ECO:0007669"/>
    <property type="project" value="TreeGrafter"/>
</dbReference>
<protein>
    <submittedName>
        <fullName evidence="4">Myb_DNA-bind_7 domain-containing protein</fullName>
    </submittedName>
</protein>
<feature type="compositionally biased region" description="Basic and acidic residues" evidence="2">
    <location>
        <begin position="152"/>
        <end position="173"/>
    </location>
</feature>
<keyword evidence="5" id="KW-1185">Reference proteome</keyword>
<feature type="region of interest" description="Disordered" evidence="2">
    <location>
        <begin position="198"/>
        <end position="254"/>
    </location>
</feature>
<feature type="domain" description="Transcription factor TFIIIB component B'' Myb" evidence="3">
    <location>
        <begin position="293"/>
        <end position="368"/>
    </location>
</feature>
<dbReference type="EMBL" id="JABEBT010000226">
    <property type="protein sequence ID" value="KAF7623566.1"/>
    <property type="molecule type" value="Genomic_DNA"/>
</dbReference>
<dbReference type="Pfam" id="PF15963">
    <property type="entry name" value="Myb_DNA-bind_7"/>
    <property type="match status" value="1"/>
</dbReference>
<proteinExistence type="predicted"/>
<feature type="compositionally biased region" description="Low complexity" evidence="2">
    <location>
        <begin position="128"/>
        <end position="147"/>
    </location>
</feature>
<dbReference type="PANTHER" id="PTHR22929:SF0">
    <property type="entry name" value="TRANSCRIPTION FACTOR TFIIIB COMPONENT B'' HOMOLOG"/>
    <property type="match status" value="1"/>
</dbReference>
<gene>
    <name evidence="4" type="ORF">Mgra_00010136</name>
</gene>
<evidence type="ECO:0000313" key="5">
    <source>
        <dbReference type="Proteomes" id="UP000605970"/>
    </source>
</evidence>
<evidence type="ECO:0000256" key="1">
    <source>
        <dbReference type="ARBA" id="ARBA00004123"/>
    </source>
</evidence>
<name>A0A8S9ZAL1_9BILA</name>
<dbReference type="GO" id="GO:0070898">
    <property type="term" value="P:RNA polymerase III preinitiation complex assembly"/>
    <property type="evidence" value="ECO:0007669"/>
    <property type="project" value="TreeGrafter"/>
</dbReference>
<feature type="compositionally biased region" description="Basic and acidic residues" evidence="2">
    <location>
        <begin position="234"/>
        <end position="243"/>
    </location>
</feature>
<feature type="compositionally biased region" description="Basic and acidic residues" evidence="2">
    <location>
        <begin position="17"/>
        <end position="31"/>
    </location>
</feature>
<dbReference type="Proteomes" id="UP000605970">
    <property type="component" value="Unassembled WGS sequence"/>
</dbReference>
<reference evidence="4" key="1">
    <citation type="journal article" date="2020" name="Ecol. Evol.">
        <title>Genome structure and content of the rice root-knot nematode (Meloidogyne graminicola).</title>
        <authorList>
            <person name="Phan N.T."/>
            <person name="Danchin E.G.J."/>
            <person name="Klopp C."/>
            <person name="Perfus-Barbeoch L."/>
            <person name="Kozlowski D.K."/>
            <person name="Koutsovoulos G.D."/>
            <person name="Lopez-Roques C."/>
            <person name="Bouchez O."/>
            <person name="Zahm M."/>
            <person name="Besnard G."/>
            <person name="Bellafiore S."/>
        </authorList>
    </citation>
    <scope>NUCLEOTIDE SEQUENCE</scope>
    <source>
        <strain evidence="4">VN-18</strain>
    </source>
</reference>
<organism evidence="4 5">
    <name type="scientific">Meloidogyne graminicola</name>
    <dbReference type="NCBI Taxonomy" id="189291"/>
    <lineage>
        <taxon>Eukaryota</taxon>
        <taxon>Metazoa</taxon>
        <taxon>Ecdysozoa</taxon>
        <taxon>Nematoda</taxon>
        <taxon>Chromadorea</taxon>
        <taxon>Rhabditida</taxon>
        <taxon>Tylenchina</taxon>
        <taxon>Tylenchomorpha</taxon>
        <taxon>Tylenchoidea</taxon>
        <taxon>Meloidogynidae</taxon>
        <taxon>Meloidogyninae</taxon>
        <taxon>Meloidogyne</taxon>
    </lineage>
</organism>
<dbReference type="OrthoDB" id="272624at2759"/>
<dbReference type="InterPro" id="IPR009057">
    <property type="entry name" value="Homeodomain-like_sf"/>
</dbReference>
<comment type="subcellular location">
    <subcellularLocation>
        <location evidence="1">Nucleus</location>
    </subcellularLocation>
</comment>
<dbReference type="GO" id="GO:0000126">
    <property type="term" value="C:transcription factor TFIIIB complex"/>
    <property type="evidence" value="ECO:0007669"/>
    <property type="project" value="TreeGrafter"/>
</dbReference>
<evidence type="ECO:0000313" key="4">
    <source>
        <dbReference type="EMBL" id="KAF7623566.1"/>
    </source>
</evidence>
<evidence type="ECO:0000259" key="3">
    <source>
        <dbReference type="Pfam" id="PF15963"/>
    </source>
</evidence>